<evidence type="ECO:0000313" key="3">
    <source>
        <dbReference type="EMBL" id="QSQ15789.1"/>
    </source>
</evidence>
<dbReference type="SMART" id="SM00710">
    <property type="entry name" value="PbH1"/>
    <property type="match status" value="5"/>
</dbReference>
<gene>
    <name evidence="3" type="ORF">JY572_06950</name>
</gene>
<organism evidence="3 4">
    <name type="scientific">Myxococcus landrumensis</name>
    <dbReference type="NCBI Taxonomy" id="2813577"/>
    <lineage>
        <taxon>Bacteria</taxon>
        <taxon>Pseudomonadati</taxon>
        <taxon>Myxococcota</taxon>
        <taxon>Myxococcia</taxon>
        <taxon>Myxococcales</taxon>
        <taxon>Cystobacterineae</taxon>
        <taxon>Myxococcaceae</taxon>
        <taxon>Myxococcus</taxon>
    </lineage>
</organism>
<dbReference type="InterPro" id="IPR006626">
    <property type="entry name" value="PbH1"/>
</dbReference>
<dbReference type="InterPro" id="IPR012334">
    <property type="entry name" value="Pectin_lyas_fold"/>
</dbReference>
<sequence>MTRQTFGLLILSSALWIPAGSLAEPVRETVRTLYVSNNAVDTAACGAKSNPCRSIRMAISHALPGERILVGPGRYGDLNSDGDFNDPGEEAAEVATGCRCMILIDKPLQIVSSAGAERTVLDANGAVLDVVNITASEVTFGGPKKGFTLTGAGKVTDDDGIGLDSLGGRNVRIIDNIAQGNGDDGFRVWGDEITVKDNLSLGNGSGITVTSESGASVVTGNIATDNGKGPVHGHGFTVWLNQGTFKNNQSIGNRAIGFLIFTSGPAQLDFSGNAAIGNRGAGLWLRGDSAPGLHGNSFYGNLGEPVGGTFQSVPNCGVVNDTSLFLDATLNYWGASTGPGEDPADAAGAGSVCDVSGQTQVIPFDATPLH</sequence>
<accession>A0ABX7NBK6</accession>
<name>A0ABX7NBK6_9BACT</name>
<evidence type="ECO:0000256" key="1">
    <source>
        <dbReference type="SAM" id="SignalP"/>
    </source>
</evidence>
<proteinExistence type="predicted"/>
<dbReference type="RefSeq" id="WP_206717480.1">
    <property type="nucleotide sequence ID" value="NZ_CP071091.1"/>
</dbReference>
<protein>
    <submittedName>
        <fullName evidence="3">Right-handed parallel beta-helix repeat-containing protein</fullName>
    </submittedName>
</protein>
<dbReference type="InterPro" id="IPR011050">
    <property type="entry name" value="Pectin_lyase_fold/virulence"/>
</dbReference>
<evidence type="ECO:0000313" key="4">
    <source>
        <dbReference type="Proteomes" id="UP000663090"/>
    </source>
</evidence>
<dbReference type="EMBL" id="CP071091">
    <property type="protein sequence ID" value="QSQ15789.1"/>
    <property type="molecule type" value="Genomic_DNA"/>
</dbReference>
<feature type="signal peptide" evidence="1">
    <location>
        <begin position="1"/>
        <end position="23"/>
    </location>
</feature>
<keyword evidence="4" id="KW-1185">Reference proteome</keyword>
<evidence type="ECO:0000259" key="2">
    <source>
        <dbReference type="Pfam" id="PF13229"/>
    </source>
</evidence>
<feature type="chain" id="PRO_5046130421" evidence="1">
    <location>
        <begin position="24"/>
        <end position="370"/>
    </location>
</feature>
<dbReference type="InterPro" id="IPR039448">
    <property type="entry name" value="Beta_helix"/>
</dbReference>
<reference evidence="3 4" key="1">
    <citation type="submission" date="2021-02" db="EMBL/GenBank/DDBJ databases">
        <title>De Novo genome assembly of isolated myxobacteria.</title>
        <authorList>
            <person name="Stevens D.C."/>
        </authorList>
    </citation>
    <scope>NUCLEOTIDE SEQUENCE [LARGE SCALE GENOMIC DNA]</scope>
    <source>
        <strain evidence="3 4">SCHIC003</strain>
    </source>
</reference>
<keyword evidence="1" id="KW-0732">Signal</keyword>
<dbReference type="Proteomes" id="UP000663090">
    <property type="component" value="Chromosome"/>
</dbReference>
<dbReference type="SUPFAM" id="SSF51126">
    <property type="entry name" value="Pectin lyase-like"/>
    <property type="match status" value="1"/>
</dbReference>
<feature type="domain" description="Right handed beta helix" evidence="2">
    <location>
        <begin position="157"/>
        <end position="298"/>
    </location>
</feature>
<dbReference type="Pfam" id="PF13229">
    <property type="entry name" value="Beta_helix"/>
    <property type="match status" value="1"/>
</dbReference>
<dbReference type="Gene3D" id="2.160.20.10">
    <property type="entry name" value="Single-stranded right-handed beta-helix, Pectin lyase-like"/>
    <property type="match status" value="1"/>
</dbReference>